<dbReference type="Gene3D" id="1.10.8.60">
    <property type="match status" value="1"/>
</dbReference>
<dbReference type="Proteomes" id="UP000586093">
    <property type="component" value="Unassembled WGS sequence"/>
</dbReference>
<dbReference type="PROSITE" id="PS00688">
    <property type="entry name" value="SIGMA54_INTERACT_3"/>
    <property type="match status" value="1"/>
</dbReference>
<keyword evidence="5" id="KW-0804">Transcription</keyword>
<evidence type="ECO:0000256" key="6">
    <source>
        <dbReference type="SAM" id="MobiDB-lite"/>
    </source>
</evidence>
<comment type="caution">
    <text evidence="8">The sequence shown here is derived from an EMBL/GenBank/DDBJ whole genome shotgun (WGS) entry which is preliminary data.</text>
</comment>
<keyword evidence="2" id="KW-0067">ATP-binding</keyword>
<reference evidence="8 9" key="1">
    <citation type="submission" date="2020-08" db="EMBL/GenBank/DDBJ databases">
        <title>Aquariorum lacteus gen. nov., sp. nov., a new member of the family Comamonadaceae, isolated from freshwater aquarium.</title>
        <authorList>
            <person name="Chun S.-J."/>
        </authorList>
    </citation>
    <scope>NUCLEOTIDE SEQUENCE [LARGE SCALE GENOMIC DNA]</scope>
    <source>
        <strain evidence="8 9">SJAQ100</strain>
    </source>
</reference>
<dbReference type="InterPro" id="IPR003018">
    <property type="entry name" value="GAF"/>
</dbReference>
<dbReference type="InterPro" id="IPR009057">
    <property type="entry name" value="Homeodomain-like_sf"/>
</dbReference>
<dbReference type="PROSITE" id="PS00676">
    <property type="entry name" value="SIGMA54_INTERACT_2"/>
    <property type="match status" value="1"/>
</dbReference>
<dbReference type="AlphaFoldDB" id="A0A839HSA0"/>
<evidence type="ECO:0000256" key="5">
    <source>
        <dbReference type="ARBA" id="ARBA00023163"/>
    </source>
</evidence>
<gene>
    <name evidence="8" type="ORF">H4F90_08465</name>
</gene>
<protein>
    <submittedName>
        <fullName evidence="8">Sigma-54-dependent Fis family transcriptional regulator</fullName>
    </submittedName>
</protein>
<dbReference type="SUPFAM" id="SSF46689">
    <property type="entry name" value="Homeodomain-like"/>
    <property type="match status" value="1"/>
</dbReference>
<keyword evidence="3" id="KW-0805">Transcription regulation</keyword>
<dbReference type="Pfam" id="PF02954">
    <property type="entry name" value="HTH_8"/>
    <property type="match status" value="1"/>
</dbReference>
<feature type="domain" description="Sigma-54 factor interaction" evidence="7">
    <location>
        <begin position="349"/>
        <end position="578"/>
    </location>
</feature>
<dbReference type="InterPro" id="IPR002078">
    <property type="entry name" value="Sigma_54_int"/>
</dbReference>
<evidence type="ECO:0000259" key="7">
    <source>
        <dbReference type="PROSITE" id="PS50045"/>
    </source>
</evidence>
<dbReference type="InterPro" id="IPR027417">
    <property type="entry name" value="P-loop_NTPase"/>
</dbReference>
<dbReference type="PROSITE" id="PS50045">
    <property type="entry name" value="SIGMA54_INTERACT_4"/>
    <property type="match status" value="1"/>
</dbReference>
<dbReference type="PRINTS" id="PR01590">
    <property type="entry name" value="HTHFIS"/>
</dbReference>
<evidence type="ECO:0000256" key="4">
    <source>
        <dbReference type="ARBA" id="ARBA00023125"/>
    </source>
</evidence>
<dbReference type="Pfam" id="PF25601">
    <property type="entry name" value="AAA_lid_14"/>
    <property type="match status" value="1"/>
</dbReference>
<dbReference type="RefSeq" id="WP_182663499.1">
    <property type="nucleotide sequence ID" value="NZ_JACIVI010000002.1"/>
</dbReference>
<dbReference type="Pfam" id="PF01590">
    <property type="entry name" value="GAF"/>
    <property type="match status" value="1"/>
</dbReference>
<dbReference type="PROSITE" id="PS00675">
    <property type="entry name" value="SIGMA54_INTERACT_1"/>
    <property type="match status" value="1"/>
</dbReference>
<dbReference type="InterPro" id="IPR058031">
    <property type="entry name" value="AAA_lid_NorR"/>
</dbReference>
<dbReference type="GO" id="GO:0043565">
    <property type="term" value="F:sequence-specific DNA binding"/>
    <property type="evidence" value="ECO:0007669"/>
    <property type="project" value="InterPro"/>
</dbReference>
<dbReference type="InterPro" id="IPR029016">
    <property type="entry name" value="GAF-like_dom_sf"/>
</dbReference>
<dbReference type="SMART" id="SM00382">
    <property type="entry name" value="AAA"/>
    <property type="match status" value="1"/>
</dbReference>
<keyword evidence="9" id="KW-1185">Reference proteome</keyword>
<dbReference type="Gene3D" id="3.30.450.40">
    <property type="match status" value="1"/>
</dbReference>
<dbReference type="Pfam" id="PF00158">
    <property type="entry name" value="Sigma54_activat"/>
    <property type="match status" value="1"/>
</dbReference>
<dbReference type="Gene3D" id="1.10.10.60">
    <property type="entry name" value="Homeodomain-like"/>
    <property type="match status" value="1"/>
</dbReference>
<dbReference type="GO" id="GO:0005524">
    <property type="term" value="F:ATP binding"/>
    <property type="evidence" value="ECO:0007669"/>
    <property type="project" value="UniProtKB-KW"/>
</dbReference>
<organism evidence="8 9">
    <name type="scientific">Aquariibacter albus</name>
    <dbReference type="NCBI Taxonomy" id="2759899"/>
    <lineage>
        <taxon>Bacteria</taxon>
        <taxon>Pseudomonadati</taxon>
        <taxon>Pseudomonadota</taxon>
        <taxon>Betaproteobacteria</taxon>
        <taxon>Burkholderiales</taxon>
        <taxon>Sphaerotilaceae</taxon>
        <taxon>Aquariibacter</taxon>
    </lineage>
</organism>
<evidence type="ECO:0000256" key="2">
    <source>
        <dbReference type="ARBA" id="ARBA00022840"/>
    </source>
</evidence>
<evidence type="ECO:0000256" key="3">
    <source>
        <dbReference type="ARBA" id="ARBA00023015"/>
    </source>
</evidence>
<dbReference type="InterPro" id="IPR025943">
    <property type="entry name" value="Sigma_54_int_dom_ATP-bd_2"/>
</dbReference>
<dbReference type="CDD" id="cd00009">
    <property type="entry name" value="AAA"/>
    <property type="match status" value="1"/>
</dbReference>
<dbReference type="InterPro" id="IPR002197">
    <property type="entry name" value="HTH_Fis"/>
</dbReference>
<evidence type="ECO:0000313" key="8">
    <source>
        <dbReference type="EMBL" id="MBB1162011.1"/>
    </source>
</evidence>
<sequence length="670" mass="72571">MPNLVSQHIDHVLSVGMLGGPAAGAETLFQKSWSRCMKQHGLDPARPSPARILPSTQLREHQQRMEGFLRVARAGMEEMYRRVADLGYMLLLTDADGVTVDYIGNPATEPLLKAAGLYLGADWNEAHAGTCGVGTCLIEQTPITCHQTEHFDATHIALTCTSAPLFAPDGQLLGALDVSALRSPEARESQHLILQMTKMYAQTIEDANFVRHFARHWILRLGKSAGLVDVSSEVMLALEEDGTIIGANTGARRRLGHGGALRATDSQLVGLNLSEVLDTPVDAVWALARSGAGELRSVWSHQQEHFYPALVPPRGRTAGGPEAIVLPQRPRRPARAGDTRPIDGPLDGLAGSDPAMQRLIGQAKRLVDRNVNLLIQGETGSGKEVLARALHGHSQRAAKPFVAVNCASIPESLIESELFGYTPGTFTGGRSKGMKGLIAQSDEGTLFLDEIGDMPLHLQTRLLRVLAESEVLPLGADQPIPVKLNVIAASHRDLRRSVEQGHFREDLFFRLAGTTLRLPPLREREDKLFLIETLFDEEARAQGLEAAELSPEAVAALLRHRWPGNVRELRNALRFAVALSGDAPVTLDDLPGEVREADRTAPPPIALAGATAASEQPAEAAGLSDGGQLLLQALRRHKWCVTSAAQELGICRATVYRQMKRHGITPPNLL</sequence>
<evidence type="ECO:0000256" key="1">
    <source>
        <dbReference type="ARBA" id="ARBA00022741"/>
    </source>
</evidence>
<dbReference type="FunFam" id="3.40.50.300:FF:000006">
    <property type="entry name" value="DNA-binding transcriptional regulator NtrC"/>
    <property type="match status" value="1"/>
</dbReference>
<name>A0A839HSA0_9BURK</name>
<dbReference type="SUPFAM" id="SSF52540">
    <property type="entry name" value="P-loop containing nucleoside triphosphate hydrolases"/>
    <property type="match status" value="1"/>
</dbReference>
<dbReference type="EMBL" id="JACIVI010000002">
    <property type="protein sequence ID" value="MBB1162011.1"/>
    <property type="molecule type" value="Genomic_DNA"/>
</dbReference>
<dbReference type="PANTHER" id="PTHR32071">
    <property type="entry name" value="TRANSCRIPTIONAL REGULATORY PROTEIN"/>
    <property type="match status" value="1"/>
</dbReference>
<dbReference type="PANTHER" id="PTHR32071:SF77">
    <property type="entry name" value="TRANSCRIPTIONAL REGULATORY PROTEIN"/>
    <property type="match status" value="1"/>
</dbReference>
<dbReference type="SUPFAM" id="SSF55781">
    <property type="entry name" value="GAF domain-like"/>
    <property type="match status" value="1"/>
</dbReference>
<proteinExistence type="predicted"/>
<evidence type="ECO:0000313" key="9">
    <source>
        <dbReference type="Proteomes" id="UP000586093"/>
    </source>
</evidence>
<dbReference type="InterPro" id="IPR025662">
    <property type="entry name" value="Sigma_54_int_dom_ATP-bd_1"/>
</dbReference>
<accession>A0A839HSA0</accession>
<dbReference type="Gene3D" id="3.40.50.300">
    <property type="entry name" value="P-loop containing nucleotide triphosphate hydrolases"/>
    <property type="match status" value="1"/>
</dbReference>
<dbReference type="InterPro" id="IPR003593">
    <property type="entry name" value="AAA+_ATPase"/>
</dbReference>
<dbReference type="InterPro" id="IPR025944">
    <property type="entry name" value="Sigma_54_int_dom_CS"/>
</dbReference>
<keyword evidence="1" id="KW-0547">Nucleotide-binding</keyword>
<feature type="region of interest" description="Disordered" evidence="6">
    <location>
        <begin position="330"/>
        <end position="351"/>
    </location>
</feature>
<dbReference type="GO" id="GO:0006355">
    <property type="term" value="P:regulation of DNA-templated transcription"/>
    <property type="evidence" value="ECO:0007669"/>
    <property type="project" value="InterPro"/>
</dbReference>
<keyword evidence="4" id="KW-0238">DNA-binding</keyword>